<accession>A0A437MPP5</accession>
<reference evidence="2 3" key="1">
    <citation type="submission" date="2019-01" db="EMBL/GenBank/DDBJ databases">
        <authorList>
            <person name="Chen W.-M."/>
        </authorList>
    </citation>
    <scope>NUCLEOTIDE SEQUENCE [LARGE SCALE GENOMIC DNA]</scope>
    <source>
        <strain evidence="2 3">CCP-6</strain>
    </source>
</reference>
<name>A0A437MPP5_9PROT</name>
<feature type="compositionally biased region" description="Acidic residues" evidence="1">
    <location>
        <begin position="134"/>
        <end position="159"/>
    </location>
</feature>
<dbReference type="OrthoDB" id="8060768at2"/>
<dbReference type="AlphaFoldDB" id="A0A437MPP5"/>
<evidence type="ECO:0000313" key="2">
    <source>
        <dbReference type="EMBL" id="RVT99585.1"/>
    </source>
</evidence>
<comment type="caution">
    <text evidence="2">The sequence shown here is derived from an EMBL/GenBank/DDBJ whole genome shotgun (WGS) entry which is preliminary data.</text>
</comment>
<feature type="region of interest" description="Disordered" evidence="1">
    <location>
        <begin position="84"/>
        <end position="159"/>
    </location>
</feature>
<organism evidence="2 3">
    <name type="scientific">Rhodovarius crocodyli</name>
    <dbReference type="NCBI Taxonomy" id="1979269"/>
    <lineage>
        <taxon>Bacteria</taxon>
        <taxon>Pseudomonadati</taxon>
        <taxon>Pseudomonadota</taxon>
        <taxon>Alphaproteobacteria</taxon>
        <taxon>Acetobacterales</taxon>
        <taxon>Roseomonadaceae</taxon>
        <taxon>Rhodovarius</taxon>
    </lineage>
</organism>
<gene>
    <name evidence="2" type="ORF">EOD42_05770</name>
</gene>
<dbReference type="Proteomes" id="UP000282957">
    <property type="component" value="Unassembled WGS sequence"/>
</dbReference>
<keyword evidence="3" id="KW-1185">Reference proteome</keyword>
<dbReference type="EMBL" id="SACL01000001">
    <property type="protein sequence ID" value="RVT99585.1"/>
    <property type="molecule type" value="Genomic_DNA"/>
</dbReference>
<dbReference type="RefSeq" id="WP_127786480.1">
    <property type="nucleotide sequence ID" value="NZ_SACL01000001.1"/>
</dbReference>
<feature type="compositionally biased region" description="Basic and acidic residues" evidence="1">
    <location>
        <begin position="94"/>
        <end position="126"/>
    </location>
</feature>
<sequence length="159" mass="17534">MSSDDPIFAPPPTQGLAVRIMDLSGANGSDPLEVVTGFGSLGHANTFARRYVRDSLERCRTPGMSADEVLAAWFAFGEDAQVEAGAEGGSPWRTESELHDFAGRPLEDDAEQRDWRMIDPRRDGDHGIPMLMDGLDDDEDDEEEEDEDEDDDADEEDEA</sequence>
<protein>
    <submittedName>
        <fullName evidence="2">Uncharacterized protein</fullName>
    </submittedName>
</protein>
<evidence type="ECO:0000313" key="3">
    <source>
        <dbReference type="Proteomes" id="UP000282957"/>
    </source>
</evidence>
<proteinExistence type="predicted"/>
<evidence type="ECO:0000256" key="1">
    <source>
        <dbReference type="SAM" id="MobiDB-lite"/>
    </source>
</evidence>